<organism evidence="9 10">
    <name type="scientific">Bowmanella dokdonensis</name>
    <dbReference type="NCBI Taxonomy" id="751969"/>
    <lineage>
        <taxon>Bacteria</taxon>
        <taxon>Pseudomonadati</taxon>
        <taxon>Pseudomonadota</taxon>
        <taxon>Gammaproteobacteria</taxon>
        <taxon>Alteromonadales</taxon>
        <taxon>Alteromonadaceae</taxon>
        <taxon>Bowmanella</taxon>
    </lineage>
</organism>
<keyword evidence="10" id="KW-1185">Reference proteome</keyword>
<dbReference type="RefSeq" id="WP_206575743.1">
    <property type="nucleotide sequence ID" value="NZ_JAFKCV010000022.1"/>
</dbReference>
<comment type="catalytic activity">
    <reaction evidence="6">
        <text>2 a quinone + NADH + H(+) = 2 a 1,4-benzosemiquinone + NAD(+)</text>
        <dbReference type="Rhea" id="RHEA:65952"/>
        <dbReference type="ChEBI" id="CHEBI:15378"/>
        <dbReference type="ChEBI" id="CHEBI:57540"/>
        <dbReference type="ChEBI" id="CHEBI:57945"/>
        <dbReference type="ChEBI" id="CHEBI:132124"/>
        <dbReference type="ChEBI" id="CHEBI:134225"/>
    </reaction>
</comment>
<evidence type="ECO:0000256" key="7">
    <source>
        <dbReference type="SAM" id="MobiDB-lite"/>
    </source>
</evidence>
<dbReference type="Pfam" id="PF02525">
    <property type="entry name" value="Flavodoxin_2"/>
    <property type="match status" value="1"/>
</dbReference>
<dbReference type="PANTHER" id="PTHR43741">
    <property type="entry name" value="FMN-DEPENDENT NADH-AZOREDUCTASE 1"/>
    <property type="match status" value="1"/>
</dbReference>
<comment type="catalytic activity">
    <reaction evidence="5">
        <text>N,N-dimethyl-1,4-phenylenediamine + anthranilate + 2 NAD(+) = 2-(4-dimethylaminophenyl)diazenylbenzoate + 2 NADH + 2 H(+)</text>
        <dbReference type="Rhea" id="RHEA:55872"/>
        <dbReference type="ChEBI" id="CHEBI:15378"/>
        <dbReference type="ChEBI" id="CHEBI:15783"/>
        <dbReference type="ChEBI" id="CHEBI:16567"/>
        <dbReference type="ChEBI" id="CHEBI:57540"/>
        <dbReference type="ChEBI" id="CHEBI:57945"/>
        <dbReference type="ChEBI" id="CHEBI:71579"/>
        <dbReference type="EC" id="1.7.1.17"/>
    </reaction>
    <physiologicalReaction direction="right-to-left" evidence="5">
        <dbReference type="Rhea" id="RHEA:55874"/>
    </physiologicalReaction>
</comment>
<comment type="function">
    <text evidence="6">Also exhibits azoreductase activity. Catalyzes the reductive cleavage of the azo bond in aromatic azo compounds to the corresponding amines.</text>
</comment>
<accession>A0A939DTG7</accession>
<dbReference type="GO" id="GO:0009055">
    <property type="term" value="F:electron transfer activity"/>
    <property type="evidence" value="ECO:0007669"/>
    <property type="project" value="UniProtKB-UniRule"/>
</dbReference>
<comment type="function">
    <text evidence="6">Quinone reductase that provides resistance to thiol-specific stress caused by electrophilic quinones.</text>
</comment>
<dbReference type="EC" id="1.7.1.17" evidence="6"/>
<evidence type="ECO:0000256" key="1">
    <source>
        <dbReference type="ARBA" id="ARBA00022630"/>
    </source>
</evidence>
<evidence type="ECO:0000313" key="10">
    <source>
        <dbReference type="Proteomes" id="UP000664654"/>
    </source>
</evidence>
<feature type="binding site" evidence="6">
    <location>
        <begin position="23"/>
        <end position="25"/>
    </location>
    <ligand>
        <name>FMN</name>
        <dbReference type="ChEBI" id="CHEBI:58210"/>
    </ligand>
</feature>
<feature type="binding site" evidence="6">
    <location>
        <position position="10"/>
    </location>
    <ligand>
        <name>FMN</name>
        <dbReference type="ChEBI" id="CHEBI:58210"/>
    </ligand>
</feature>
<keyword evidence="1 6" id="KW-0285">Flavoprotein</keyword>
<evidence type="ECO:0000259" key="8">
    <source>
        <dbReference type="Pfam" id="PF02525"/>
    </source>
</evidence>
<reference evidence="9" key="1">
    <citation type="submission" date="2021-03" db="EMBL/GenBank/DDBJ databases">
        <title>novel species isolated from a fishpond in China.</title>
        <authorList>
            <person name="Lu H."/>
            <person name="Cai Z."/>
        </authorList>
    </citation>
    <scope>NUCLEOTIDE SEQUENCE</scope>
    <source>
        <strain evidence="9">JCM 30855</strain>
    </source>
</reference>
<gene>
    <name evidence="6" type="primary">azoR</name>
    <name evidence="9" type="ORF">J0A66_20540</name>
</gene>
<sequence length="223" mass="25292">MTTLLRIDASARGVNTQDSSRGSVSRQLATAFEQRWKMKYSQDEWIRRDLGAQPPEFISEDWIAACFTPTEQRTEAQRQILALSDTLIEEVARADIILLSTPMYNYGMPAALKAWFDQVIRINKTFSFDLTRGDFPLAPIMSGKSMVVLSSTGEFGFEAGGIRQQMNHLVPHIRTVSHYLGVEHLFDLQVQYQEFKDQRHQDSKSTALEGIGPLMDKLGPLHK</sequence>
<evidence type="ECO:0000313" key="9">
    <source>
        <dbReference type="EMBL" id="MBN7827631.1"/>
    </source>
</evidence>
<dbReference type="GO" id="GO:0016655">
    <property type="term" value="F:oxidoreductase activity, acting on NAD(P)H, quinone or similar compound as acceptor"/>
    <property type="evidence" value="ECO:0007669"/>
    <property type="project" value="InterPro"/>
</dbReference>
<feature type="region of interest" description="Disordered" evidence="7">
    <location>
        <begin position="203"/>
        <end position="223"/>
    </location>
</feature>
<keyword evidence="4 6" id="KW-0520">NAD</keyword>
<evidence type="ECO:0000256" key="4">
    <source>
        <dbReference type="ARBA" id="ARBA00023027"/>
    </source>
</evidence>
<evidence type="ECO:0000256" key="6">
    <source>
        <dbReference type="HAMAP-Rule" id="MF_01216"/>
    </source>
</evidence>
<comment type="caution">
    <text evidence="6">Lacks conserved residue(s) required for the propagation of feature annotation.</text>
</comment>
<dbReference type="EC" id="1.6.5.-" evidence="6"/>
<dbReference type="PANTHER" id="PTHR43741:SF2">
    <property type="entry name" value="FMN-DEPENDENT NADH:QUINONE OXIDOREDUCTASE"/>
    <property type="match status" value="1"/>
</dbReference>
<dbReference type="EMBL" id="JAFKCV010000022">
    <property type="protein sequence ID" value="MBN7827631.1"/>
    <property type="molecule type" value="Genomic_DNA"/>
</dbReference>
<dbReference type="InterPro" id="IPR023048">
    <property type="entry name" value="NADH:quinone_OxRdtase_FMN_depd"/>
</dbReference>
<dbReference type="InterPro" id="IPR029039">
    <property type="entry name" value="Flavoprotein-like_sf"/>
</dbReference>
<proteinExistence type="inferred from homology"/>
<dbReference type="HAMAP" id="MF_01216">
    <property type="entry name" value="Azoreductase_type1"/>
    <property type="match status" value="1"/>
</dbReference>
<name>A0A939DTG7_9ALTE</name>
<protein>
    <recommendedName>
        <fullName evidence="6">FMN dependent NADH:quinone oxidoreductase</fullName>
        <ecNumber evidence="6">1.6.5.-</ecNumber>
    </recommendedName>
    <alternativeName>
        <fullName evidence="6">Azo-dye reductase</fullName>
    </alternativeName>
    <alternativeName>
        <fullName evidence="6">FMN-dependent NADH-azo compound oxidoreductase</fullName>
    </alternativeName>
    <alternativeName>
        <fullName evidence="6">FMN-dependent NADH-azoreductase</fullName>
        <ecNumber evidence="6">1.7.1.17</ecNumber>
    </alternativeName>
</protein>
<evidence type="ECO:0000256" key="2">
    <source>
        <dbReference type="ARBA" id="ARBA00022643"/>
    </source>
</evidence>
<feature type="domain" description="Flavodoxin-like fold" evidence="8">
    <location>
        <begin position="20"/>
        <end position="187"/>
    </location>
</feature>
<dbReference type="Gene3D" id="3.40.50.360">
    <property type="match status" value="1"/>
</dbReference>
<comment type="subunit">
    <text evidence="6">Homodimer.</text>
</comment>
<dbReference type="Proteomes" id="UP000664654">
    <property type="component" value="Unassembled WGS sequence"/>
</dbReference>
<dbReference type="SUPFAM" id="SSF52218">
    <property type="entry name" value="Flavoproteins"/>
    <property type="match status" value="1"/>
</dbReference>
<comment type="cofactor">
    <cofactor evidence="6">
        <name>FMN</name>
        <dbReference type="ChEBI" id="CHEBI:58210"/>
    </cofactor>
    <text evidence="6">Binds 1 FMN per subunit.</text>
</comment>
<dbReference type="AlphaFoldDB" id="A0A939DTG7"/>
<keyword evidence="3 6" id="KW-0560">Oxidoreductase</keyword>
<evidence type="ECO:0000256" key="3">
    <source>
        <dbReference type="ARBA" id="ARBA00023002"/>
    </source>
</evidence>
<dbReference type="GO" id="GO:0016652">
    <property type="term" value="F:oxidoreductase activity, acting on NAD(P)H as acceptor"/>
    <property type="evidence" value="ECO:0007669"/>
    <property type="project" value="UniProtKB-UniRule"/>
</dbReference>
<comment type="similarity">
    <text evidence="6">Belongs to the azoreductase type 1 family.</text>
</comment>
<keyword evidence="2 6" id="KW-0288">FMN</keyword>
<dbReference type="InterPro" id="IPR003680">
    <property type="entry name" value="Flavodoxin_fold"/>
</dbReference>
<comment type="caution">
    <text evidence="9">The sequence shown here is derived from an EMBL/GenBank/DDBJ whole genome shotgun (WGS) entry which is preliminary data.</text>
</comment>
<dbReference type="GO" id="GO:0010181">
    <property type="term" value="F:FMN binding"/>
    <property type="evidence" value="ECO:0007669"/>
    <property type="project" value="UniProtKB-UniRule"/>
</dbReference>
<evidence type="ECO:0000256" key="5">
    <source>
        <dbReference type="ARBA" id="ARBA00048542"/>
    </source>
</evidence>
<dbReference type="InterPro" id="IPR050104">
    <property type="entry name" value="FMN-dep_NADH:Q_OxRdtase_AzoR1"/>
</dbReference>